<dbReference type="SUPFAM" id="SSF54427">
    <property type="entry name" value="NTF2-like"/>
    <property type="match status" value="1"/>
</dbReference>
<protein>
    <recommendedName>
        <fullName evidence="1">SnoaL-like domain-containing protein</fullName>
    </recommendedName>
</protein>
<name>A0A5S3WVV6_9GAMM</name>
<dbReference type="InterPro" id="IPR032710">
    <property type="entry name" value="NTF2-like_dom_sf"/>
</dbReference>
<dbReference type="OrthoDB" id="6312483at2"/>
<dbReference type="Pfam" id="PF13577">
    <property type="entry name" value="SnoaL_4"/>
    <property type="match status" value="1"/>
</dbReference>
<dbReference type="InterPro" id="IPR037401">
    <property type="entry name" value="SnoaL-like"/>
</dbReference>
<feature type="domain" description="SnoaL-like" evidence="1">
    <location>
        <begin position="24"/>
        <end position="136"/>
    </location>
</feature>
<proteinExistence type="predicted"/>
<gene>
    <name evidence="2" type="ORF">CWB99_00865</name>
</gene>
<evidence type="ECO:0000313" key="2">
    <source>
        <dbReference type="EMBL" id="TMP33234.1"/>
    </source>
</evidence>
<dbReference type="RefSeq" id="WP_138551877.1">
    <property type="nucleotide sequence ID" value="NZ_PNCH01000031.1"/>
</dbReference>
<dbReference type="Proteomes" id="UP000310249">
    <property type="component" value="Unassembled WGS sequence"/>
</dbReference>
<dbReference type="AlphaFoldDB" id="A0A5S3WVV6"/>
<comment type="caution">
    <text evidence="2">The sequence shown here is derived from an EMBL/GenBank/DDBJ whole genome shotgun (WGS) entry which is preliminary data.</text>
</comment>
<reference evidence="2 3" key="1">
    <citation type="submission" date="2018-01" db="EMBL/GenBank/DDBJ databases">
        <authorList>
            <person name="Paulsen S."/>
            <person name="Gram L.K."/>
        </authorList>
    </citation>
    <scope>NUCLEOTIDE SEQUENCE [LARGE SCALE GENOMIC DNA]</scope>
    <source>
        <strain evidence="2 3">S2676</strain>
    </source>
</reference>
<dbReference type="EMBL" id="PNCI01000001">
    <property type="protein sequence ID" value="TMP33234.1"/>
    <property type="molecule type" value="Genomic_DNA"/>
</dbReference>
<sequence>MYRLLLPLLFISGCASFDRPAEESTCKALVYAYPQIRDTGTSAQYANLFTDDARFTVEKLNIELNGQTQIVERYDKARNTTNTVHMMTSSRFYRSNDQLKAESHFILLLKDKAQPATTKIINGRYLDTFSYDSDRCLFSLRDVVIDRMDIL</sequence>
<accession>A0A5S3WVV6</accession>
<evidence type="ECO:0000313" key="3">
    <source>
        <dbReference type="Proteomes" id="UP000310249"/>
    </source>
</evidence>
<dbReference type="Gene3D" id="3.10.450.50">
    <property type="match status" value="1"/>
</dbReference>
<evidence type="ECO:0000259" key="1">
    <source>
        <dbReference type="Pfam" id="PF13577"/>
    </source>
</evidence>
<organism evidence="2 3">
    <name type="scientific">Pseudoalteromonas rubra</name>
    <dbReference type="NCBI Taxonomy" id="43658"/>
    <lineage>
        <taxon>Bacteria</taxon>
        <taxon>Pseudomonadati</taxon>
        <taxon>Pseudomonadota</taxon>
        <taxon>Gammaproteobacteria</taxon>
        <taxon>Alteromonadales</taxon>
        <taxon>Pseudoalteromonadaceae</taxon>
        <taxon>Pseudoalteromonas</taxon>
    </lineage>
</organism>
<reference evidence="3" key="2">
    <citation type="submission" date="2019-06" db="EMBL/GenBank/DDBJ databases">
        <title>Co-occurence of chitin degradation, pigmentation and bioactivity in marine Pseudoalteromonas.</title>
        <authorList>
            <person name="Sonnenschein E.C."/>
            <person name="Bech P.K."/>
        </authorList>
    </citation>
    <scope>NUCLEOTIDE SEQUENCE [LARGE SCALE GENOMIC DNA]</scope>
    <source>
        <strain evidence="3">S2676</strain>
    </source>
</reference>